<evidence type="ECO:0000313" key="2">
    <source>
        <dbReference type="Proteomes" id="UP000093069"/>
    </source>
</evidence>
<reference evidence="2" key="1">
    <citation type="submission" date="2016-01" db="EMBL/GenBank/DDBJ databases">
        <authorList>
            <person name="Vorgias C.E."/>
        </authorList>
    </citation>
    <scope>NUCLEOTIDE SEQUENCE [LARGE SCALE GENOMIC DNA]</scope>
</reference>
<dbReference type="GeneID" id="70784478"/>
<dbReference type="RefSeq" id="WP_231963796.1">
    <property type="nucleotide sequence ID" value="NZ_CP015193.1"/>
</dbReference>
<protein>
    <submittedName>
        <fullName evidence="1">Uncharacterized protein</fullName>
    </submittedName>
</protein>
<sequence>MGYKIVNTIELMKDLSDEEVPLRTIEILGEEFKIFKWDREKYTREELEFLDLLEKFYSEGGTKEEFISIVSKALKEWLRRG</sequence>
<proteinExistence type="predicted"/>
<organism evidence="1 2">
    <name type="scientific">Thermococcus chitonophagus</name>
    <dbReference type="NCBI Taxonomy" id="54262"/>
    <lineage>
        <taxon>Archaea</taxon>
        <taxon>Methanobacteriati</taxon>
        <taxon>Methanobacteriota</taxon>
        <taxon>Thermococci</taxon>
        <taxon>Thermococcales</taxon>
        <taxon>Thermococcaceae</taxon>
        <taxon>Thermococcus</taxon>
    </lineage>
</organism>
<dbReference type="KEGG" id="tch:CHITON_2021"/>
<accession>A0A161KAW2</accession>
<dbReference type="STRING" id="54262.CHITON_2021"/>
<dbReference type="Proteomes" id="UP000093069">
    <property type="component" value="Chromosome I"/>
</dbReference>
<dbReference type="AlphaFoldDB" id="A0A161KAW2"/>
<gene>
    <name evidence="1" type="ORF">CHITON_2021</name>
</gene>
<evidence type="ECO:0000313" key="1">
    <source>
        <dbReference type="EMBL" id="CUX78800.1"/>
    </source>
</evidence>
<name>A0A161KAW2_9EURY</name>
<dbReference type="EMBL" id="LN999010">
    <property type="protein sequence ID" value="CUX78800.1"/>
    <property type="molecule type" value="Genomic_DNA"/>
</dbReference>